<evidence type="ECO:0000313" key="1">
    <source>
        <dbReference type="EMBL" id="ACR34982.1"/>
    </source>
</evidence>
<proteinExistence type="evidence at transcript level"/>
<reference evidence="1" key="1">
    <citation type="journal article" date="2009" name="PLoS Genet.">
        <title>Sequencing, mapping, and analysis of 27,455 maize full-length cDNAs.</title>
        <authorList>
            <person name="Soderlund C."/>
            <person name="Descour A."/>
            <person name="Kudrna D."/>
            <person name="Bomhoff M."/>
            <person name="Boyd L."/>
            <person name="Currie J."/>
            <person name="Angelova A."/>
            <person name="Collura K."/>
            <person name="Wissotski M."/>
            <person name="Ashley E."/>
            <person name="Morrow D."/>
            <person name="Fernandes J."/>
            <person name="Walbot V."/>
            <person name="Yu Y."/>
        </authorList>
    </citation>
    <scope>NUCLEOTIDE SEQUENCE</scope>
    <source>
        <strain evidence="1">B73</strain>
    </source>
</reference>
<reference evidence="1" key="2">
    <citation type="submission" date="2012-06" db="EMBL/GenBank/DDBJ databases">
        <authorList>
            <person name="Yu Y."/>
            <person name="Currie J."/>
            <person name="Lomeli R."/>
            <person name="Angelova A."/>
            <person name="Collura K."/>
            <person name="Wissotski M."/>
            <person name="Campos D."/>
            <person name="Kudrna D."/>
            <person name="Golser W."/>
            <person name="Ashely E."/>
            <person name="Descour A."/>
            <person name="Fernandes J."/>
            <person name="Soderlund C."/>
            <person name="Walbot V."/>
        </authorList>
    </citation>
    <scope>NUCLEOTIDE SEQUENCE</scope>
    <source>
        <strain evidence="1">B73</strain>
    </source>
</reference>
<protein>
    <submittedName>
        <fullName evidence="1">Uncharacterized protein</fullName>
    </submittedName>
</protein>
<sequence>MRMKVDVLLLPTPLDEQQAPSSKKKKCTRHDLECSHLGFPQEIFKRRWGRTSP</sequence>
<dbReference type="EMBL" id="BT084629">
    <property type="protein sequence ID" value="ACR34982.1"/>
    <property type="molecule type" value="mRNA"/>
</dbReference>
<organism evidence="1">
    <name type="scientific">Zea mays</name>
    <name type="common">Maize</name>
    <dbReference type="NCBI Taxonomy" id="4577"/>
    <lineage>
        <taxon>Eukaryota</taxon>
        <taxon>Viridiplantae</taxon>
        <taxon>Streptophyta</taxon>
        <taxon>Embryophyta</taxon>
        <taxon>Tracheophyta</taxon>
        <taxon>Spermatophyta</taxon>
        <taxon>Magnoliopsida</taxon>
        <taxon>Liliopsida</taxon>
        <taxon>Poales</taxon>
        <taxon>Poaceae</taxon>
        <taxon>PACMAD clade</taxon>
        <taxon>Panicoideae</taxon>
        <taxon>Andropogonodae</taxon>
        <taxon>Andropogoneae</taxon>
        <taxon>Tripsacinae</taxon>
        <taxon>Zea</taxon>
    </lineage>
</organism>
<dbReference type="AlphaFoldDB" id="C4J1D2"/>
<accession>C4J1D2</accession>
<name>C4J1D2_MAIZE</name>